<name>A0A0C1R7L0_9CYAN</name>
<gene>
    <name evidence="1" type="ORF">DA73_0227335</name>
</gene>
<proteinExistence type="predicted"/>
<comment type="caution">
    <text evidence="1">The sequence shown here is derived from an EMBL/GenBank/DDBJ whole genome shotgun (WGS) entry which is preliminary data.</text>
</comment>
<sequence>MMIECDRLFYVSAYSRFQLGEVQKLPPSVPPKHRGDERGVYLIQMQSAVSLLVVQLAFYKIVR</sequence>
<organism evidence="1">
    <name type="scientific">Tolypothrix bouteillei VB521301</name>
    <dbReference type="NCBI Taxonomy" id="1479485"/>
    <lineage>
        <taxon>Bacteria</taxon>
        <taxon>Bacillati</taxon>
        <taxon>Cyanobacteriota</taxon>
        <taxon>Cyanophyceae</taxon>
        <taxon>Nostocales</taxon>
        <taxon>Tolypothrichaceae</taxon>
        <taxon>Tolypothrix</taxon>
    </lineage>
</organism>
<dbReference type="EMBL" id="JHEG02000058">
    <property type="protein sequence ID" value="KIE08330.1"/>
    <property type="molecule type" value="Genomic_DNA"/>
</dbReference>
<dbReference type="AlphaFoldDB" id="A0A0C1R7L0"/>
<evidence type="ECO:0000313" key="1">
    <source>
        <dbReference type="EMBL" id="KIE08330.1"/>
    </source>
</evidence>
<protein>
    <submittedName>
        <fullName evidence="1">Uncharacterized protein</fullName>
    </submittedName>
</protein>
<accession>A0A0C1R7L0</accession>
<reference evidence="1" key="1">
    <citation type="journal article" date="2015" name="Genome Announc.">
        <title>Draft Genome Sequence of Tolypothrix boutellei Strain VB521301.</title>
        <authorList>
            <person name="Chandrababunaidu M.M."/>
            <person name="Singh D."/>
            <person name="Sen D."/>
            <person name="Bhan S."/>
            <person name="Das S."/>
            <person name="Gupta A."/>
            <person name="Adhikary S.P."/>
            <person name="Tripathy S."/>
        </authorList>
    </citation>
    <scope>NUCLEOTIDE SEQUENCE</scope>
    <source>
        <strain evidence="1">VB521301</strain>
    </source>
</reference>